<evidence type="ECO:0000313" key="2">
    <source>
        <dbReference type="EMBL" id="RDU72117.1"/>
    </source>
</evidence>
<dbReference type="Proteomes" id="UP000257045">
    <property type="component" value="Unassembled WGS sequence"/>
</dbReference>
<dbReference type="AlphaFoldDB" id="A0A3D8J3M1"/>
<dbReference type="InterPro" id="IPR029044">
    <property type="entry name" value="Nucleotide-diphossugar_trans"/>
</dbReference>
<dbReference type="InterPro" id="IPR050256">
    <property type="entry name" value="Glycosyltransferase_2"/>
</dbReference>
<comment type="caution">
    <text evidence="2">The sequence shown here is derived from an EMBL/GenBank/DDBJ whole genome shotgun (WGS) entry which is preliminary data.</text>
</comment>
<dbReference type="SUPFAM" id="SSF53448">
    <property type="entry name" value="Nucleotide-diphospho-sugar transferases"/>
    <property type="match status" value="1"/>
</dbReference>
<organism evidence="2 3">
    <name type="scientific">Helicobacter brantae</name>
    <dbReference type="NCBI Taxonomy" id="375927"/>
    <lineage>
        <taxon>Bacteria</taxon>
        <taxon>Pseudomonadati</taxon>
        <taxon>Campylobacterota</taxon>
        <taxon>Epsilonproteobacteria</taxon>
        <taxon>Campylobacterales</taxon>
        <taxon>Helicobacteraceae</taxon>
        <taxon>Helicobacter</taxon>
    </lineage>
</organism>
<dbReference type="PANTHER" id="PTHR48090">
    <property type="entry name" value="UNDECAPRENYL-PHOSPHATE 4-DEOXY-4-FORMAMIDO-L-ARABINOSE TRANSFERASE-RELATED"/>
    <property type="match status" value="1"/>
</dbReference>
<evidence type="ECO:0000259" key="1">
    <source>
        <dbReference type="Pfam" id="PF00535"/>
    </source>
</evidence>
<accession>A0A3D8J3M1</accession>
<dbReference type="Gene3D" id="3.90.550.10">
    <property type="entry name" value="Spore Coat Polysaccharide Biosynthesis Protein SpsA, Chain A"/>
    <property type="match status" value="1"/>
</dbReference>
<evidence type="ECO:0000313" key="3">
    <source>
        <dbReference type="Proteomes" id="UP000257045"/>
    </source>
</evidence>
<dbReference type="Pfam" id="PF00535">
    <property type="entry name" value="Glycos_transf_2"/>
    <property type="match status" value="1"/>
</dbReference>
<proteinExistence type="predicted"/>
<protein>
    <recommendedName>
        <fullName evidence="1">Glycosyltransferase 2-like domain-containing protein</fullName>
    </recommendedName>
</protein>
<gene>
    <name evidence="2" type="ORF">CQA58_00490</name>
</gene>
<name>A0A3D8J3M1_9HELI</name>
<keyword evidence="3" id="KW-1185">Reference proteome</keyword>
<dbReference type="EMBL" id="NXLV01000001">
    <property type="protein sequence ID" value="RDU72117.1"/>
    <property type="molecule type" value="Genomic_DNA"/>
</dbReference>
<dbReference type="OrthoDB" id="9802649at2"/>
<dbReference type="PANTHER" id="PTHR48090:SF8">
    <property type="entry name" value="GLYCOSYLTRANSFERASE CSBB-RELATED"/>
    <property type="match status" value="1"/>
</dbReference>
<dbReference type="InterPro" id="IPR001173">
    <property type="entry name" value="Glyco_trans_2-like"/>
</dbReference>
<reference evidence="2 3" key="1">
    <citation type="submission" date="2018-04" db="EMBL/GenBank/DDBJ databases">
        <title>Novel Campyloabacter and Helicobacter Species and Strains.</title>
        <authorList>
            <person name="Mannion A.J."/>
            <person name="Shen Z."/>
            <person name="Fox J.G."/>
        </authorList>
    </citation>
    <scope>NUCLEOTIDE SEQUENCE [LARGE SCALE GENOMIC DNA]</scope>
    <source>
        <strain evidence="2 3">MIT 04-9366</strain>
    </source>
</reference>
<dbReference type="GO" id="GO:0005886">
    <property type="term" value="C:plasma membrane"/>
    <property type="evidence" value="ECO:0007669"/>
    <property type="project" value="TreeGrafter"/>
</dbReference>
<feature type="domain" description="Glycosyltransferase 2-like" evidence="1">
    <location>
        <begin position="31"/>
        <end position="116"/>
    </location>
</feature>
<sequence>MWRDVIGGLWWKIAIWEEEEVNNLAKNHLNIVVPCYNEEKSLERFYQEALREIVEIKEKINSSITYSFIFVNDGSSDNTLEIMHMLKARDYNVRILDFSRNFGKESAILAGLQESKSVLDSMGGGVQRS</sequence>